<sequence>MAAGNLHTVAFFGATGGCTLTCLVQVLKDGIHCSALARNPAKLQDLLRQRGLSESVTTNQLSIVKGSITDLDKVEETLKYNGRPVDMIMSGVGGKPVFTNPFRVTLDNPTICQDAIRNILAASRQLGGKPLLIAISSAGLTDKKRDSPVAMVPLNHWLLRVPHADKRIMEALIVDEMKKPEADRAIRDYALVRPSWFTDGEGVGMKKIKAGTEDHPAVGYTISRNDVGLWIFENLVRRPVQLDNPYIGRPTTITA</sequence>
<dbReference type="Proteomes" id="UP000327118">
    <property type="component" value="Unassembled WGS sequence"/>
</dbReference>
<dbReference type="InterPro" id="IPR036291">
    <property type="entry name" value="NAD(P)-bd_dom_sf"/>
</dbReference>
<proteinExistence type="inferred from homology"/>
<reference evidence="4" key="1">
    <citation type="submission" date="2019-04" db="EMBL/GenBank/DDBJ databases">
        <title>Friends and foes A comparative genomics studyof 23 Aspergillus species from section Flavi.</title>
        <authorList>
            <consortium name="DOE Joint Genome Institute"/>
            <person name="Kjaerbolling I."/>
            <person name="Vesth T."/>
            <person name="Frisvad J.C."/>
            <person name="Nybo J.L."/>
            <person name="Theobald S."/>
            <person name="Kildgaard S."/>
            <person name="Isbrandt T."/>
            <person name="Kuo A."/>
            <person name="Sato A."/>
            <person name="Lyhne E.K."/>
            <person name="Kogle M.E."/>
            <person name="Wiebenga A."/>
            <person name="Kun R.S."/>
            <person name="Lubbers R.J."/>
            <person name="Makela M.R."/>
            <person name="Barry K."/>
            <person name="Chovatia M."/>
            <person name="Clum A."/>
            <person name="Daum C."/>
            <person name="Haridas S."/>
            <person name="He G."/>
            <person name="LaButti K."/>
            <person name="Lipzen A."/>
            <person name="Mondo S."/>
            <person name="Riley R."/>
            <person name="Salamov A."/>
            <person name="Simmons B.A."/>
            <person name="Magnuson J.K."/>
            <person name="Henrissat B."/>
            <person name="Mortensen U.H."/>
            <person name="Larsen T.O."/>
            <person name="Devries R.P."/>
            <person name="Grigoriev I.V."/>
            <person name="Machida M."/>
            <person name="Baker S.E."/>
            <person name="Andersen M.R."/>
        </authorList>
    </citation>
    <scope>NUCLEOTIDE SEQUENCE [LARGE SCALE GENOMIC DNA]</scope>
    <source>
        <strain evidence="4">CBS 553.77</strain>
    </source>
</reference>
<dbReference type="Gene3D" id="3.40.50.720">
    <property type="entry name" value="NAD(P)-binding Rossmann-like Domain"/>
    <property type="match status" value="1"/>
</dbReference>
<evidence type="ECO:0000256" key="1">
    <source>
        <dbReference type="ARBA" id="ARBA00038376"/>
    </source>
</evidence>
<gene>
    <name evidence="3" type="ORF">BDV28DRAFT_136924</name>
</gene>
<dbReference type="InterPro" id="IPR016040">
    <property type="entry name" value="NAD(P)-bd_dom"/>
</dbReference>
<name>A0A5N6Z3H6_9EURO</name>
<dbReference type="PANTHER" id="PTHR15020">
    <property type="entry name" value="FLAVIN REDUCTASE-RELATED"/>
    <property type="match status" value="1"/>
</dbReference>
<dbReference type="PANTHER" id="PTHR15020:SF50">
    <property type="entry name" value="UPF0659 PROTEIN YMR090W"/>
    <property type="match status" value="1"/>
</dbReference>
<dbReference type="OrthoDB" id="63935at2759"/>
<keyword evidence="4" id="KW-1185">Reference proteome</keyword>
<dbReference type="AlphaFoldDB" id="A0A5N6Z3H6"/>
<protein>
    <recommendedName>
        <fullName evidence="2">NAD(P)-binding domain-containing protein</fullName>
    </recommendedName>
</protein>
<evidence type="ECO:0000313" key="3">
    <source>
        <dbReference type="EMBL" id="KAE8351506.1"/>
    </source>
</evidence>
<feature type="domain" description="NAD(P)-binding" evidence="2">
    <location>
        <begin position="13"/>
        <end position="235"/>
    </location>
</feature>
<comment type="similarity">
    <text evidence="1">Belongs to the avfA family.</text>
</comment>
<dbReference type="SUPFAM" id="SSF51735">
    <property type="entry name" value="NAD(P)-binding Rossmann-fold domains"/>
    <property type="match status" value="1"/>
</dbReference>
<organism evidence="3 4">
    <name type="scientific">Aspergillus coremiiformis</name>
    <dbReference type="NCBI Taxonomy" id="138285"/>
    <lineage>
        <taxon>Eukaryota</taxon>
        <taxon>Fungi</taxon>
        <taxon>Dikarya</taxon>
        <taxon>Ascomycota</taxon>
        <taxon>Pezizomycotina</taxon>
        <taxon>Eurotiomycetes</taxon>
        <taxon>Eurotiomycetidae</taxon>
        <taxon>Eurotiales</taxon>
        <taxon>Aspergillaceae</taxon>
        <taxon>Aspergillus</taxon>
        <taxon>Aspergillus subgen. Circumdati</taxon>
    </lineage>
</organism>
<evidence type="ECO:0000259" key="2">
    <source>
        <dbReference type="Pfam" id="PF13460"/>
    </source>
</evidence>
<accession>A0A5N6Z3H6</accession>
<dbReference type="Pfam" id="PF13460">
    <property type="entry name" value="NAD_binding_10"/>
    <property type="match status" value="1"/>
</dbReference>
<evidence type="ECO:0000313" key="4">
    <source>
        <dbReference type="Proteomes" id="UP000327118"/>
    </source>
</evidence>
<dbReference type="EMBL" id="ML739167">
    <property type="protein sequence ID" value="KAE8351506.1"/>
    <property type="molecule type" value="Genomic_DNA"/>
</dbReference>